<sequence length="170" mass="19644">MANTIILFSSANQTGNTYQLTQAVRSQLDETHTRYFNLDSHNYADYNYHNFYSRDDFYDIADALAWADNIVFASPVYWHGVTSNMKRLIDRITELTENPEIKHIGKGLKDKQGFVLTTSASKDVCPVFAGFFEKVFHYFDIHMTELLHLDCSKSFTLPKQQITHFSALLK</sequence>
<evidence type="ECO:0000313" key="4">
    <source>
        <dbReference type="EMBL" id="ALO44226.1"/>
    </source>
</evidence>
<evidence type="ECO:0000259" key="3">
    <source>
        <dbReference type="Pfam" id="PF03358"/>
    </source>
</evidence>
<dbReference type="InterPro" id="IPR029039">
    <property type="entry name" value="Flavoprotein-like_sf"/>
</dbReference>
<accession>A0A0S2K879</accession>
<protein>
    <submittedName>
        <fullName evidence="4">FMN reductase, NADPH-dependent</fullName>
    </submittedName>
</protein>
<dbReference type="PATRIC" id="fig|161398.10.peg.3838"/>
<feature type="domain" description="NADPH-dependent FMN reductase-like" evidence="3">
    <location>
        <begin position="5"/>
        <end position="121"/>
    </location>
</feature>
<keyword evidence="1" id="KW-0285">Flavoprotein</keyword>
<dbReference type="KEGG" id="pphe:PP2015_3754"/>
<proteinExistence type="predicted"/>
<keyword evidence="5" id="KW-1185">Reference proteome</keyword>
<keyword evidence="2" id="KW-0288">FMN</keyword>
<evidence type="ECO:0000313" key="5">
    <source>
        <dbReference type="Proteomes" id="UP000061457"/>
    </source>
</evidence>
<dbReference type="AlphaFoldDB" id="A0A0S2K879"/>
<organism evidence="4 5">
    <name type="scientific">Pseudoalteromonas phenolica</name>
    <dbReference type="NCBI Taxonomy" id="161398"/>
    <lineage>
        <taxon>Bacteria</taxon>
        <taxon>Pseudomonadati</taxon>
        <taxon>Pseudomonadota</taxon>
        <taxon>Gammaproteobacteria</taxon>
        <taxon>Alteromonadales</taxon>
        <taxon>Pseudoalteromonadaceae</taxon>
        <taxon>Pseudoalteromonas</taxon>
    </lineage>
</organism>
<dbReference type="STRING" id="161398.PP2015_3754"/>
<dbReference type="Pfam" id="PF03358">
    <property type="entry name" value="FMN_red"/>
    <property type="match status" value="1"/>
</dbReference>
<gene>
    <name evidence="4" type="ORF">PP2015_3754</name>
</gene>
<dbReference type="Proteomes" id="UP000061457">
    <property type="component" value="Chromosome II"/>
</dbReference>
<dbReference type="GO" id="GO:0016491">
    <property type="term" value="F:oxidoreductase activity"/>
    <property type="evidence" value="ECO:0007669"/>
    <property type="project" value="InterPro"/>
</dbReference>
<name>A0A0S2K879_9GAMM</name>
<dbReference type="PANTHER" id="PTHR43278:SF4">
    <property type="entry name" value="NAD(P)H-DEPENDENT FMN-CONTAINING OXIDOREDUCTASE YWQN-RELATED"/>
    <property type="match status" value="1"/>
</dbReference>
<dbReference type="PANTHER" id="PTHR43278">
    <property type="entry name" value="NAD(P)H-DEPENDENT FMN-CONTAINING OXIDOREDUCTASE YWQN-RELATED"/>
    <property type="match status" value="1"/>
</dbReference>
<dbReference type="InterPro" id="IPR051796">
    <property type="entry name" value="ISF_SsuE-like"/>
</dbReference>
<dbReference type="SUPFAM" id="SSF52218">
    <property type="entry name" value="Flavoproteins"/>
    <property type="match status" value="1"/>
</dbReference>
<dbReference type="Gene3D" id="3.40.50.360">
    <property type="match status" value="1"/>
</dbReference>
<dbReference type="RefSeq" id="WP_058032101.1">
    <property type="nucleotide sequence ID" value="NZ_CP013188.1"/>
</dbReference>
<reference evidence="4 5" key="1">
    <citation type="submission" date="2015-11" db="EMBL/GenBank/DDBJ databases">
        <authorList>
            <person name="Zhang Y."/>
            <person name="Guo Z."/>
        </authorList>
    </citation>
    <scope>NUCLEOTIDE SEQUENCE [LARGE SCALE GENOMIC DNA]</scope>
    <source>
        <strain evidence="4 5">KCTC 12086</strain>
    </source>
</reference>
<evidence type="ECO:0000256" key="2">
    <source>
        <dbReference type="ARBA" id="ARBA00022643"/>
    </source>
</evidence>
<dbReference type="EMBL" id="CP013188">
    <property type="protein sequence ID" value="ALO44226.1"/>
    <property type="molecule type" value="Genomic_DNA"/>
</dbReference>
<dbReference type="InterPro" id="IPR005025">
    <property type="entry name" value="FMN_Rdtase-like_dom"/>
</dbReference>
<evidence type="ECO:0000256" key="1">
    <source>
        <dbReference type="ARBA" id="ARBA00022630"/>
    </source>
</evidence>